<protein>
    <submittedName>
        <fullName evidence="1">Uncharacterized protein</fullName>
    </submittedName>
</protein>
<reference evidence="2" key="1">
    <citation type="journal article" date="2022" name="Mol. Ecol. Resour.">
        <title>The genomes of chicory, endive, great burdock and yacon provide insights into Asteraceae palaeo-polyploidization history and plant inulin production.</title>
        <authorList>
            <person name="Fan W."/>
            <person name="Wang S."/>
            <person name="Wang H."/>
            <person name="Wang A."/>
            <person name="Jiang F."/>
            <person name="Liu H."/>
            <person name="Zhao H."/>
            <person name="Xu D."/>
            <person name="Zhang Y."/>
        </authorList>
    </citation>
    <scope>NUCLEOTIDE SEQUENCE [LARGE SCALE GENOMIC DNA]</scope>
    <source>
        <strain evidence="2">cv. Yunnan</strain>
    </source>
</reference>
<gene>
    <name evidence="1" type="ORF">L1987_57039</name>
</gene>
<keyword evidence="2" id="KW-1185">Reference proteome</keyword>
<accession>A0ACB9DCE1</accession>
<evidence type="ECO:0000313" key="1">
    <source>
        <dbReference type="EMBL" id="KAI3743967.1"/>
    </source>
</evidence>
<name>A0ACB9DCE1_9ASTR</name>
<sequence length="285" mass="31496">MTEGWLATITAATYHHLSLTSCPPPATTSSPPPPPPNHHNQPTTAPPPLLRSEHHHLPFSPPSRYTFSPFCRHPTVVEAPDLARNVRLETTEGWLARRPTEEGWQEVQSSRRRRNEEAGRRQDDYVTKFFVTNLPEGCSSRDLSSVFEEYGRVCGVYVARKKDKDGNKFGFQASGGQDEAGKRVKVPDCIDKLEPWDEVQDNKEEGETDQKEGGFSSGGGTPEEGDSHSRGDGNSRFREVGVSSPMDLEVEVSGHGSAAQEEEGQEAAAEKVLLGKRKRGCRELC</sequence>
<dbReference type="EMBL" id="CM042036">
    <property type="protein sequence ID" value="KAI3743967.1"/>
    <property type="molecule type" value="Genomic_DNA"/>
</dbReference>
<comment type="caution">
    <text evidence="1">The sequence shown here is derived from an EMBL/GenBank/DDBJ whole genome shotgun (WGS) entry which is preliminary data.</text>
</comment>
<dbReference type="Proteomes" id="UP001056120">
    <property type="component" value="Linkage Group LG19"/>
</dbReference>
<organism evidence="1 2">
    <name type="scientific">Smallanthus sonchifolius</name>
    <dbReference type="NCBI Taxonomy" id="185202"/>
    <lineage>
        <taxon>Eukaryota</taxon>
        <taxon>Viridiplantae</taxon>
        <taxon>Streptophyta</taxon>
        <taxon>Embryophyta</taxon>
        <taxon>Tracheophyta</taxon>
        <taxon>Spermatophyta</taxon>
        <taxon>Magnoliopsida</taxon>
        <taxon>eudicotyledons</taxon>
        <taxon>Gunneridae</taxon>
        <taxon>Pentapetalae</taxon>
        <taxon>asterids</taxon>
        <taxon>campanulids</taxon>
        <taxon>Asterales</taxon>
        <taxon>Asteraceae</taxon>
        <taxon>Asteroideae</taxon>
        <taxon>Heliantheae alliance</taxon>
        <taxon>Millerieae</taxon>
        <taxon>Smallanthus</taxon>
    </lineage>
</organism>
<reference evidence="1 2" key="2">
    <citation type="journal article" date="2022" name="Mol. Ecol. Resour.">
        <title>The genomes of chicory, endive, great burdock and yacon provide insights into Asteraceae paleo-polyploidization history and plant inulin production.</title>
        <authorList>
            <person name="Fan W."/>
            <person name="Wang S."/>
            <person name="Wang H."/>
            <person name="Wang A."/>
            <person name="Jiang F."/>
            <person name="Liu H."/>
            <person name="Zhao H."/>
            <person name="Xu D."/>
            <person name="Zhang Y."/>
        </authorList>
    </citation>
    <scope>NUCLEOTIDE SEQUENCE [LARGE SCALE GENOMIC DNA]</scope>
    <source>
        <strain evidence="2">cv. Yunnan</strain>
        <tissue evidence="1">Leaves</tissue>
    </source>
</reference>
<evidence type="ECO:0000313" key="2">
    <source>
        <dbReference type="Proteomes" id="UP001056120"/>
    </source>
</evidence>
<proteinExistence type="predicted"/>